<evidence type="ECO:0000256" key="3">
    <source>
        <dbReference type="ARBA" id="ARBA00023121"/>
    </source>
</evidence>
<dbReference type="RefSeq" id="WP_075978434.1">
    <property type="nucleotide sequence ID" value="NZ_MKQR01000028.1"/>
</dbReference>
<evidence type="ECO:0000256" key="1">
    <source>
        <dbReference type="ARBA" id="ARBA00004255"/>
    </source>
</evidence>
<dbReference type="Proteomes" id="UP000186040">
    <property type="component" value="Unassembled WGS sequence"/>
</dbReference>
<organism evidence="5 6">
    <name type="scientific">Actinokineospora bangkokensis</name>
    <dbReference type="NCBI Taxonomy" id="1193682"/>
    <lineage>
        <taxon>Bacteria</taxon>
        <taxon>Bacillati</taxon>
        <taxon>Actinomycetota</taxon>
        <taxon>Actinomycetes</taxon>
        <taxon>Pseudonocardiales</taxon>
        <taxon>Pseudonocardiaceae</taxon>
        <taxon>Actinokineospora</taxon>
    </lineage>
</organism>
<dbReference type="EMBL" id="MKQR01000028">
    <property type="protein sequence ID" value="OLR90228.1"/>
    <property type="molecule type" value="Genomic_DNA"/>
</dbReference>
<proteinExistence type="predicted"/>
<evidence type="ECO:0008006" key="7">
    <source>
        <dbReference type="Google" id="ProtNLM"/>
    </source>
</evidence>
<accession>A0A1Q9LDV8</accession>
<dbReference type="InterPro" id="IPR038261">
    <property type="entry name" value="GPP34-like_sf"/>
</dbReference>
<keyword evidence="3" id="KW-0446">Lipid-binding</keyword>
<dbReference type="GO" id="GO:0070273">
    <property type="term" value="F:phosphatidylinositol-4-phosphate binding"/>
    <property type="evidence" value="ECO:0007669"/>
    <property type="project" value="InterPro"/>
</dbReference>
<gene>
    <name evidence="5" type="ORF">BJP25_04540</name>
</gene>
<dbReference type="Pfam" id="PF05719">
    <property type="entry name" value="GPP34"/>
    <property type="match status" value="1"/>
</dbReference>
<comment type="caution">
    <text evidence="5">The sequence shown here is derived from an EMBL/GenBank/DDBJ whole genome shotgun (WGS) entry which is preliminary data.</text>
</comment>
<evidence type="ECO:0000313" key="6">
    <source>
        <dbReference type="Proteomes" id="UP000186040"/>
    </source>
</evidence>
<dbReference type="STRING" id="1193682.BJP25_04540"/>
<sequence>MLIAEELLVLLTRDSGKPARPTTEVDRALAGAVLIELATLGLVDVAGPGEPVRRGGLVLRTGPRPDHPVLRAALDVLGQREGRSAKSAVEKLARGLRASVTDSLLRRRVLERRDHRVLGLFPATRTPVRDRAVAARLRGSVVAALTGPGRPEPHAAALVTLLHAIGALTTAVDLPDPRAAKARAKQISQGDWAADAVRKAVAAVNAVVIGVVVSATAAANS</sequence>
<keyword evidence="6" id="KW-1185">Reference proteome</keyword>
<name>A0A1Q9LDV8_9PSEU</name>
<reference evidence="5 6" key="1">
    <citation type="submission" date="2016-10" db="EMBL/GenBank/DDBJ databases">
        <title>The Draft Genome Sequence of Actinokineospora bangkokensis 44EHWT reveals the biosynthetic pathway of antifungal compounds Thailandins with unusual extender unit butylmalonyl-CoA.</title>
        <authorList>
            <person name="Greule A."/>
            <person name="Intra B."/>
            <person name="Flemming S."/>
            <person name="Rommel M.G."/>
            <person name="Panbangred W."/>
            <person name="Bechthold A."/>
        </authorList>
    </citation>
    <scope>NUCLEOTIDE SEQUENCE [LARGE SCALE GENOMIC DNA]</scope>
    <source>
        <strain evidence="5 6">44EHW</strain>
    </source>
</reference>
<evidence type="ECO:0000256" key="2">
    <source>
        <dbReference type="ARBA" id="ARBA00023034"/>
    </source>
</evidence>
<dbReference type="InterPro" id="IPR008628">
    <property type="entry name" value="GPP34-like"/>
</dbReference>
<evidence type="ECO:0000313" key="5">
    <source>
        <dbReference type="EMBL" id="OLR90228.1"/>
    </source>
</evidence>
<keyword evidence="4" id="KW-0472">Membrane</keyword>
<dbReference type="AlphaFoldDB" id="A0A1Q9LDV8"/>
<dbReference type="OrthoDB" id="4962633at2"/>
<protein>
    <recommendedName>
        <fullName evidence="7">GPP34 family phosphoprotein</fullName>
    </recommendedName>
</protein>
<keyword evidence="2" id="KW-0333">Golgi apparatus</keyword>
<comment type="subcellular location">
    <subcellularLocation>
        <location evidence="1">Golgi apparatus membrane</location>
        <topology evidence="1">Peripheral membrane protein</topology>
        <orientation evidence="1">Cytoplasmic side</orientation>
    </subcellularLocation>
</comment>
<dbReference type="Gene3D" id="1.10.3630.10">
    <property type="entry name" value="yeast vps74-n-term truncation variant domain like"/>
    <property type="match status" value="1"/>
</dbReference>
<dbReference type="GO" id="GO:0012505">
    <property type="term" value="C:endomembrane system"/>
    <property type="evidence" value="ECO:0007669"/>
    <property type="project" value="UniProtKB-ARBA"/>
</dbReference>
<dbReference type="GO" id="GO:0005737">
    <property type="term" value="C:cytoplasm"/>
    <property type="evidence" value="ECO:0007669"/>
    <property type="project" value="UniProtKB-ARBA"/>
</dbReference>
<evidence type="ECO:0000256" key="4">
    <source>
        <dbReference type="ARBA" id="ARBA00023136"/>
    </source>
</evidence>